<dbReference type="EC" id="5.4.99.25" evidence="5"/>
<dbReference type="Pfam" id="PF16198">
    <property type="entry name" value="TruB_C_2"/>
    <property type="match status" value="1"/>
</dbReference>
<dbReference type="GO" id="GO:1990481">
    <property type="term" value="P:mRNA pseudouridine synthesis"/>
    <property type="evidence" value="ECO:0007669"/>
    <property type="project" value="TreeGrafter"/>
</dbReference>
<dbReference type="PANTHER" id="PTHR13767:SF2">
    <property type="entry name" value="PSEUDOURIDYLATE SYNTHASE TRUB1"/>
    <property type="match status" value="1"/>
</dbReference>
<evidence type="ECO:0000256" key="3">
    <source>
        <dbReference type="ARBA" id="ARBA00022694"/>
    </source>
</evidence>
<evidence type="ECO:0000256" key="2">
    <source>
        <dbReference type="ARBA" id="ARBA00005642"/>
    </source>
</evidence>
<dbReference type="InterPro" id="IPR032819">
    <property type="entry name" value="TruB_C"/>
</dbReference>
<comment type="similarity">
    <text evidence="2 5">Belongs to the pseudouridine synthase TruB family. Type 1 subfamily.</text>
</comment>
<feature type="domain" description="Pseudouridine synthase II N-terminal" evidence="6">
    <location>
        <begin position="36"/>
        <end position="185"/>
    </location>
</feature>
<keyword evidence="3 5" id="KW-0819">tRNA processing</keyword>
<dbReference type="Proteomes" id="UP000183639">
    <property type="component" value="Unassembled WGS sequence"/>
</dbReference>
<feature type="domain" description="tRNA pseudouridylate synthase B C-terminal" evidence="7">
    <location>
        <begin position="186"/>
        <end position="226"/>
    </location>
</feature>
<dbReference type="InterPro" id="IPR002501">
    <property type="entry name" value="PsdUridine_synth_N"/>
</dbReference>
<keyword evidence="4 5" id="KW-0413">Isomerase</keyword>
<protein>
    <recommendedName>
        <fullName evidence="5">tRNA pseudouridine synthase B</fullName>
        <ecNumber evidence="5">5.4.99.25</ecNumber>
    </recommendedName>
    <alternativeName>
        <fullName evidence="5">tRNA pseudouridine(55) synthase</fullName>
        <shortName evidence="5">Psi55 synthase</shortName>
    </alternativeName>
    <alternativeName>
        <fullName evidence="5">tRNA pseudouridylate synthase</fullName>
    </alternativeName>
    <alternativeName>
        <fullName evidence="5">tRNA-uridine isomerase</fullName>
    </alternativeName>
</protein>
<dbReference type="HAMAP" id="MF_01080">
    <property type="entry name" value="TruB_bact"/>
    <property type="match status" value="1"/>
</dbReference>
<reference evidence="8 9" key="1">
    <citation type="submission" date="2016-10" db="EMBL/GenBank/DDBJ databases">
        <authorList>
            <person name="de Groot N.N."/>
        </authorList>
    </citation>
    <scope>NUCLEOTIDE SEQUENCE [LARGE SCALE GENOMIC DNA]</scope>
    <source>
        <strain evidence="8 9">Z108</strain>
    </source>
</reference>
<evidence type="ECO:0000259" key="7">
    <source>
        <dbReference type="Pfam" id="PF16198"/>
    </source>
</evidence>
<proteinExistence type="inferred from homology"/>
<dbReference type="Gene3D" id="3.30.2350.10">
    <property type="entry name" value="Pseudouridine synthase"/>
    <property type="match status" value="1"/>
</dbReference>
<accession>A0A1I3G9J0</accession>
<name>A0A1I3G9J0_SELRU</name>
<dbReference type="Pfam" id="PF01509">
    <property type="entry name" value="TruB_N"/>
    <property type="match status" value="1"/>
</dbReference>
<evidence type="ECO:0000256" key="1">
    <source>
        <dbReference type="ARBA" id="ARBA00000385"/>
    </source>
</evidence>
<comment type="function">
    <text evidence="5">Responsible for synthesis of pseudouridine from uracil-55 in the psi GC loop of transfer RNAs.</text>
</comment>
<organism evidence="8 9">
    <name type="scientific">Selenomonas ruminantium</name>
    <dbReference type="NCBI Taxonomy" id="971"/>
    <lineage>
        <taxon>Bacteria</taxon>
        <taxon>Bacillati</taxon>
        <taxon>Bacillota</taxon>
        <taxon>Negativicutes</taxon>
        <taxon>Selenomonadales</taxon>
        <taxon>Selenomonadaceae</taxon>
        <taxon>Selenomonas</taxon>
    </lineage>
</organism>
<dbReference type="PANTHER" id="PTHR13767">
    <property type="entry name" value="TRNA-PSEUDOURIDINE SYNTHASE"/>
    <property type="match status" value="1"/>
</dbReference>
<sequence>MTEMKPAAPVIPDIGGFLNVLKPPGMTSHDVIGFVRRVLHVKRVGHAGTLDPAAAGVLPVAVGASTRLIEYLELADKTYRAEVKLGLATDSGDDTGEIIESLPEFTLPDAETIEAALAGFRGHITQVPPAHSAIKIGGRRACDLLREGKKVDMPSREVTIHRLELLACRKDTLLIDTDCSKGTYIRSLCADLGAALGIPATMAFLVRRRVGDFALEDALTLEELKERGASALLAPSDFLSHLERYDLNPLREKAFCNGLATGERQHIPQSDTLKVYASGRFIGIGRFDRSNKEVVPVKVLKP</sequence>
<dbReference type="AlphaFoldDB" id="A0A1I3G9J0"/>
<feature type="active site" description="Nucleophile" evidence="5">
    <location>
        <position position="51"/>
    </location>
</feature>
<gene>
    <name evidence="5" type="primary">truB</name>
    <name evidence="8" type="ORF">SAMN04487861_1212</name>
</gene>
<dbReference type="GO" id="GO:0031119">
    <property type="term" value="P:tRNA pseudouridine synthesis"/>
    <property type="evidence" value="ECO:0007669"/>
    <property type="project" value="UniProtKB-UniRule"/>
</dbReference>
<dbReference type="NCBIfam" id="TIGR00431">
    <property type="entry name" value="TruB"/>
    <property type="match status" value="1"/>
</dbReference>
<dbReference type="CDD" id="cd02573">
    <property type="entry name" value="PseudoU_synth_EcTruB"/>
    <property type="match status" value="1"/>
</dbReference>
<evidence type="ECO:0000313" key="9">
    <source>
        <dbReference type="Proteomes" id="UP000183639"/>
    </source>
</evidence>
<evidence type="ECO:0000256" key="5">
    <source>
        <dbReference type="HAMAP-Rule" id="MF_01080"/>
    </source>
</evidence>
<dbReference type="GO" id="GO:0160148">
    <property type="term" value="F:tRNA pseudouridine(55) synthase activity"/>
    <property type="evidence" value="ECO:0007669"/>
    <property type="project" value="UniProtKB-EC"/>
</dbReference>
<evidence type="ECO:0000256" key="4">
    <source>
        <dbReference type="ARBA" id="ARBA00023235"/>
    </source>
</evidence>
<dbReference type="SUPFAM" id="SSF55120">
    <property type="entry name" value="Pseudouridine synthase"/>
    <property type="match status" value="1"/>
</dbReference>
<comment type="catalytic activity">
    <reaction evidence="1 5">
        <text>uridine(55) in tRNA = pseudouridine(55) in tRNA</text>
        <dbReference type="Rhea" id="RHEA:42532"/>
        <dbReference type="Rhea" id="RHEA-COMP:10101"/>
        <dbReference type="Rhea" id="RHEA-COMP:10102"/>
        <dbReference type="ChEBI" id="CHEBI:65314"/>
        <dbReference type="ChEBI" id="CHEBI:65315"/>
        <dbReference type="EC" id="5.4.99.25"/>
    </reaction>
</comment>
<dbReference type="InterPro" id="IPR014780">
    <property type="entry name" value="tRNA_psdUridine_synth_TruB"/>
</dbReference>
<dbReference type="GO" id="GO:0003723">
    <property type="term" value="F:RNA binding"/>
    <property type="evidence" value="ECO:0007669"/>
    <property type="project" value="InterPro"/>
</dbReference>
<dbReference type="EMBL" id="FOQK01000021">
    <property type="protein sequence ID" value="SFI20139.1"/>
    <property type="molecule type" value="Genomic_DNA"/>
</dbReference>
<dbReference type="InterPro" id="IPR020103">
    <property type="entry name" value="PsdUridine_synth_cat_dom_sf"/>
</dbReference>
<evidence type="ECO:0000259" key="6">
    <source>
        <dbReference type="Pfam" id="PF01509"/>
    </source>
</evidence>
<evidence type="ECO:0000313" key="8">
    <source>
        <dbReference type="EMBL" id="SFI20139.1"/>
    </source>
</evidence>